<protein>
    <submittedName>
        <fullName evidence="1 2">Uncharacterized protein</fullName>
    </submittedName>
</protein>
<reference evidence="2" key="3">
    <citation type="submission" date="2020-12" db="UniProtKB">
        <authorList>
            <consortium name="EnsemblPlants"/>
        </authorList>
    </citation>
    <scope>IDENTIFICATION</scope>
</reference>
<dbReference type="Proteomes" id="UP000006727">
    <property type="component" value="Chromosome 4"/>
</dbReference>
<dbReference type="EMBL" id="ABEU02000004">
    <property type="protein sequence ID" value="PNR55165.1"/>
    <property type="molecule type" value="Genomic_DNA"/>
</dbReference>
<reference evidence="1 3" key="2">
    <citation type="journal article" date="2018" name="Plant J.">
        <title>The Physcomitrella patens chromosome-scale assembly reveals moss genome structure and evolution.</title>
        <authorList>
            <person name="Lang D."/>
            <person name="Ullrich K.K."/>
            <person name="Murat F."/>
            <person name="Fuchs J."/>
            <person name="Jenkins J."/>
            <person name="Haas F.B."/>
            <person name="Piednoel M."/>
            <person name="Gundlach H."/>
            <person name="Van Bel M."/>
            <person name="Meyberg R."/>
            <person name="Vives C."/>
            <person name="Morata J."/>
            <person name="Symeonidi A."/>
            <person name="Hiss M."/>
            <person name="Muchero W."/>
            <person name="Kamisugi Y."/>
            <person name="Saleh O."/>
            <person name="Blanc G."/>
            <person name="Decker E.L."/>
            <person name="van Gessel N."/>
            <person name="Grimwood J."/>
            <person name="Hayes R.D."/>
            <person name="Graham S.W."/>
            <person name="Gunter L.E."/>
            <person name="McDaniel S.F."/>
            <person name="Hoernstein S.N.W."/>
            <person name="Larsson A."/>
            <person name="Li F.W."/>
            <person name="Perroud P.F."/>
            <person name="Phillips J."/>
            <person name="Ranjan P."/>
            <person name="Rokshar D.S."/>
            <person name="Rothfels C.J."/>
            <person name="Schneider L."/>
            <person name="Shu S."/>
            <person name="Stevenson D.W."/>
            <person name="Thummler F."/>
            <person name="Tillich M."/>
            <person name="Villarreal Aguilar J.C."/>
            <person name="Widiez T."/>
            <person name="Wong G.K."/>
            <person name="Wymore A."/>
            <person name="Zhang Y."/>
            <person name="Zimmer A.D."/>
            <person name="Quatrano R.S."/>
            <person name="Mayer K.F.X."/>
            <person name="Goodstein D."/>
            <person name="Casacuberta J.M."/>
            <person name="Vandepoele K."/>
            <person name="Reski R."/>
            <person name="Cuming A.C."/>
            <person name="Tuskan G.A."/>
            <person name="Maumus F."/>
            <person name="Salse J."/>
            <person name="Schmutz J."/>
            <person name="Rensing S.A."/>
        </authorList>
    </citation>
    <scope>NUCLEOTIDE SEQUENCE [LARGE SCALE GENOMIC DNA]</scope>
    <source>
        <strain evidence="2 3">cv. Gransden 2004</strain>
    </source>
</reference>
<sequence length="101" mass="11734">MECDVNSKWSSLHEFMAERELSPKYSTLLLLLLLRASGYELRGILKKRRRRCFVQVVVCVCWCQSVRPSLTFSVAFRYSSGAHEFLHHSSVKHNLCDESKP</sequence>
<organism evidence="1">
    <name type="scientific">Physcomitrium patens</name>
    <name type="common">Spreading-leaved earth moss</name>
    <name type="synonym">Physcomitrella patens</name>
    <dbReference type="NCBI Taxonomy" id="3218"/>
    <lineage>
        <taxon>Eukaryota</taxon>
        <taxon>Viridiplantae</taxon>
        <taxon>Streptophyta</taxon>
        <taxon>Embryophyta</taxon>
        <taxon>Bryophyta</taxon>
        <taxon>Bryophytina</taxon>
        <taxon>Bryopsida</taxon>
        <taxon>Funariidae</taxon>
        <taxon>Funariales</taxon>
        <taxon>Funariaceae</taxon>
        <taxon>Physcomitrium</taxon>
    </lineage>
</organism>
<accession>A0A2K1KN11</accession>
<proteinExistence type="predicted"/>
<keyword evidence="3" id="KW-1185">Reference proteome</keyword>
<evidence type="ECO:0000313" key="2">
    <source>
        <dbReference type="EnsemblPlants" id="Pp3c4_11400V3.1"/>
    </source>
</evidence>
<dbReference type="EnsemblPlants" id="Pp3c4_11400V3.1">
    <property type="protein sequence ID" value="Pp3c4_11400V3.1"/>
    <property type="gene ID" value="Pp3c4_11400"/>
</dbReference>
<name>A0A2K1KN11_PHYPA</name>
<dbReference type="AlphaFoldDB" id="A0A2K1KN11"/>
<dbReference type="InParanoid" id="A0A2K1KN11"/>
<reference evidence="1 3" key="1">
    <citation type="journal article" date="2008" name="Science">
        <title>The Physcomitrella genome reveals evolutionary insights into the conquest of land by plants.</title>
        <authorList>
            <person name="Rensing S."/>
            <person name="Lang D."/>
            <person name="Zimmer A."/>
            <person name="Terry A."/>
            <person name="Salamov A."/>
            <person name="Shapiro H."/>
            <person name="Nishiyama T."/>
            <person name="Perroud P.-F."/>
            <person name="Lindquist E."/>
            <person name="Kamisugi Y."/>
            <person name="Tanahashi T."/>
            <person name="Sakakibara K."/>
            <person name="Fujita T."/>
            <person name="Oishi K."/>
            <person name="Shin-I T."/>
            <person name="Kuroki Y."/>
            <person name="Toyoda A."/>
            <person name="Suzuki Y."/>
            <person name="Hashimoto A."/>
            <person name="Yamaguchi K."/>
            <person name="Sugano A."/>
            <person name="Kohara Y."/>
            <person name="Fujiyama A."/>
            <person name="Anterola A."/>
            <person name="Aoki S."/>
            <person name="Ashton N."/>
            <person name="Barbazuk W.B."/>
            <person name="Barker E."/>
            <person name="Bennetzen J."/>
            <person name="Bezanilla M."/>
            <person name="Blankenship R."/>
            <person name="Cho S.H."/>
            <person name="Dutcher S."/>
            <person name="Estelle M."/>
            <person name="Fawcett J.A."/>
            <person name="Gundlach H."/>
            <person name="Hanada K."/>
            <person name="Heyl A."/>
            <person name="Hicks K.A."/>
            <person name="Hugh J."/>
            <person name="Lohr M."/>
            <person name="Mayer K."/>
            <person name="Melkozernov A."/>
            <person name="Murata T."/>
            <person name="Nelson D."/>
            <person name="Pils B."/>
            <person name="Prigge M."/>
            <person name="Reiss B."/>
            <person name="Renner T."/>
            <person name="Rombauts S."/>
            <person name="Rushton P."/>
            <person name="Sanderfoot A."/>
            <person name="Schween G."/>
            <person name="Shiu S.-H."/>
            <person name="Stueber K."/>
            <person name="Theodoulou F.L."/>
            <person name="Tu H."/>
            <person name="Van de Peer Y."/>
            <person name="Verrier P.J."/>
            <person name="Waters E."/>
            <person name="Wood A."/>
            <person name="Yang L."/>
            <person name="Cove D."/>
            <person name="Cuming A."/>
            <person name="Hasebe M."/>
            <person name="Lucas S."/>
            <person name="Mishler D.B."/>
            <person name="Reski R."/>
            <person name="Grigoriev I."/>
            <person name="Quatrano R.S."/>
            <person name="Boore J.L."/>
        </authorList>
    </citation>
    <scope>NUCLEOTIDE SEQUENCE [LARGE SCALE GENOMIC DNA]</scope>
    <source>
        <strain evidence="2 3">cv. Gransden 2004</strain>
    </source>
</reference>
<evidence type="ECO:0000313" key="3">
    <source>
        <dbReference type="Proteomes" id="UP000006727"/>
    </source>
</evidence>
<evidence type="ECO:0000313" key="1">
    <source>
        <dbReference type="EMBL" id="PNR55165.1"/>
    </source>
</evidence>
<dbReference type="Gramene" id="Pp3c4_11400V3.1">
    <property type="protein sequence ID" value="Pp3c4_11400V3.1"/>
    <property type="gene ID" value="Pp3c4_11400"/>
</dbReference>
<gene>
    <name evidence="1" type="ORF">PHYPA_006060</name>
</gene>